<accession>A0ABR0E683</accession>
<evidence type="ECO:0000313" key="1">
    <source>
        <dbReference type="EMBL" id="KAK4496829.1"/>
    </source>
</evidence>
<keyword evidence="2" id="KW-1185">Reference proteome</keyword>
<proteinExistence type="predicted"/>
<name>A0ABR0E683_ZASCE</name>
<sequence length="125" mass="12641">MANVDLRMVQYAGIGKLVRAVLRLATVATIQRIVVPAVSKATEIAPAGIAATTPLTAGQAASQAARRLMVHAELPTTTPPAKARSTETAARPVDTVAIAQLIAVMAARAGPAPTPQAEVVAVSAA</sequence>
<reference evidence="1 2" key="1">
    <citation type="journal article" date="2023" name="G3 (Bethesda)">
        <title>A chromosome-level genome assembly of Zasmidium syzygii isolated from banana leaves.</title>
        <authorList>
            <person name="van Westerhoven A.C."/>
            <person name="Mehrabi R."/>
            <person name="Talebi R."/>
            <person name="Steentjes M.B.F."/>
            <person name="Corcolon B."/>
            <person name="Chong P.A."/>
            <person name="Kema G.H.J."/>
            <person name="Seidl M.F."/>
        </authorList>
    </citation>
    <scope>NUCLEOTIDE SEQUENCE [LARGE SCALE GENOMIC DNA]</scope>
    <source>
        <strain evidence="1 2">P124</strain>
    </source>
</reference>
<comment type="caution">
    <text evidence="1">The sequence shown here is derived from an EMBL/GenBank/DDBJ whole genome shotgun (WGS) entry which is preliminary data.</text>
</comment>
<evidence type="ECO:0008006" key="3">
    <source>
        <dbReference type="Google" id="ProtNLM"/>
    </source>
</evidence>
<organism evidence="1 2">
    <name type="scientific">Zasmidium cellare</name>
    <name type="common">Wine cellar mold</name>
    <name type="synonym">Racodium cellare</name>
    <dbReference type="NCBI Taxonomy" id="395010"/>
    <lineage>
        <taxon>Eukaryota</taxon>
        <taxon>Fungi</taxon>
        <taxon>Dikarya</taxon>
        <taxon>Ascomycota</taxon>
        <taxon>Pezizomycotina</taxon>
        <taxon>Dothideomycetes</taxon>
        <taxon>Dothideomycetidae</taxon>
        <taxon>Mycosphaerellales</taxon>
        <taxon>Mycosphaerellaceae</taxon>
        <taxon>Zasmidium</taxon>
    </lineage>
</organism>
<evidence type="ECO:0000313" key="2">
    <source>
        <dbReference type="Proteomes" id="UP001305779"/>
    </source>
</evidence>
<dbReference type="Proteomes" id="UP001305779">
    <property type="component" value="Unassembled WGS sequence"/>
</dbReference>
<protein>
    <recommendedName>
        <fullName evidence="3">Antifreeze protein</fullName>
    </recommendedName>
</protein>
<dbReference type="EMBL" id="JAXOVC010000010">
    <property type="protein sequence ID" value="KAK4496829.1"/>
    <property type="molecule type" value="Genomic_DNA"/>
</dbReference>
<gene>
    <name evidence="1" type="ORF">PRZ48_012813</name>
</gene>